<evidence type="ECO:0000259" key="5">
    <source>
        <dbReference type="PROSITE" id="PS50977"/>
    </source>
</evidence>
<dbReference type="PANTHER" id="PTHR30055">
    <property type="entry name" value="HTH-TYPE TRANSCRIPTIONAL REGULATOR RUTR"/>
    <property type="match status" value="1"/>
</dbReference>
<dbReference type="EMBL" id="BMDU01000006">
    <property type="protein sequence ID" value="GFZ97296.1"/>
    <property type="molecule type" value="Genomic_DNA"/>
</dbReference>
<dbReference type="GO" id="GO:0000976">
    <property type="term" value="F:transcription cis-regulatory region binding"/>
    <property type="evidence" value="ECO:0007669"/>
    <property type="project" value="TreeGrafter"/>
</dbReference>
<dbReference type="PANTHER" id="PTHR30055:SF234">
    <property type="entry name" value="HTH-TYPE TRANSCRIPTIONAL REGULATOR BETI"/>
    <property type="match status" value="1"/>
</dbReference>
<feature type="DNA-binding region" description="H-T-H motif" evidence="4">
    <location>
        <begin position="41"/>
        <end position="60"/>
    </location>
</feature>
<dbReference type="EMBL" id="CP060036">
    <property type="protein sequence ID" value="QOT73470.1"/>
    <property type="molecule type" value="Genomic_DNA"/>
</dbReference>
<dbReference type="InterPro" id="IPR050109">
    <property type="entry name" value="HTH-type_TetR-like_transc_reg"/>
</dbReference>
<evidence type="ECO:0000313" key="6">
    <source>
        <dbReference type="EMBL" id="GFZ97296.1"/>
    </source>
</evidence>
<sequence>MTDLLGEKDKTPRTARGERTRRALLSAAAEEFGEKGFHEGSISGITRRAGCALGSFYTYFDSKDDIFRALVADMSGQVRDYVGPRIAQARDGIDAERLGLLSFLEFARSHKEIYRIIDEAEFVDQAAYRTHYESTASRILVRLREAAARGEVSGEPDEIHAWAIMGMNVFLGLRFGVWDDSRPVQEVAAIANALIERGIGSGGRDGNPDNA</sequence>
<keyword evidence="1" id="KW-0805">Transcription regulation</keyword>
<dbReference type="Gene3D" id="1.10.357.10">
    <property type="entry name" value="Tetracycline Repressor, domain 2"/>
    <property type="match status" value="1"/>
</dbReference>
<dbReference type="Proteomes" id="UP000593663">
    <property type="component" value="Chromosome 2"/>
</dbReference>
<reference evidence="6" key="1">
    <citation type="journal article" date="2014" name="Int. J. Syst. Evol. Microbiol.">
        <title>Complete genome of a new Firmicutes species belonging to the dominant human colonic microbiota ('Ruminococcus bicirculans') reveals two chromosomes and a selective capacity to utilize plant glucans.</title>
        <authorList>
            <consortium name="NISC Comparative Sequencing Program"/>
            <person name="Wegmann U."/>
            <person name="Louis P."/>
            <person name="Goesmann A."/>
            <person name="Henrissat B."/>
            <person name="Duncan S.H."/>
            <person name="Flint H.J."/>
        </authorList>
    </citation>
    <scope>NUCLEOTIDE SEQUENCE</scope>
    <source>
        <strain evidence="6">CCM 7327</strain>
    </source>
</reference>
<name>A0A4Q4IUK9_SPHSA</name>
<reference evidence="7" key="4">
    <citation type="journal article" date="2021" name="Microbiol. Resour. Announc.">
        <title>Complete Genome Sequence of Sphingobium barthaii KK22, a High-Molecular-Weight Polycyclic Aromatic Hydrocarbon-Degrading Soil Bacterium.</title>
        <authorList>
            <person name="Mori J.F."/>
            <person name="Kanaly R.A."/>
        </authorList>
    </citation>
    <scope>NUCLEOTIDE SEQUENCE</scope>
    <source>
        <strain evidence="7">KK22</strain>
    </source>
</reference>
<dbReference type="InterPro" id="IPR036271">
    <property type="entry name" value="Tet_transcr_reg_TetR-rel_C_sf"/>
</dbReference>
<evidence type="ECO:0000256" key="4">
    <source>
        <dbReference type="PROSITE-ProRule" id="PRU00335"/>
    </source>
</evidence>
<dbReference type="InterPro" id="IPR001647">
    <property type="entry name" value="HTH_TetR"/>
</dbReference>
<dbReference type="SUPFAM" id="SSF48498">
    <property type="entry name" value="Tetracyclin repressor-like, C-terminal domain"/>
    <property type="match status" value="1"/>
</dbReference>
<evidence type="ECO:0000256" key="2">
    <source>
        <dbReference type="ARBA" id="ARBA00023125"/>
    </source>
</evidence>
<proteinExistence type="predicted"/>
<reference evidence="8" key="3">
    <citation type="submission" date="2020-08" db="EMBL/GenBank/DDBJ databases">
        <title>Complete genome sequence of Sphingobium barthaii strain KK22, a high-molecular-weight polycyclic aromatic hydrocarbon-degrading soil bacterium.</title>
        <authorList>
            <person name="Mori J.F."/>
            <person name="Kanaly R.A."/>
        </authorList>
    </citation>
    <scope>NUCLEOTIDE SEQUENCE [LARGE SCALE GENOMIC DNA]</scope>
    <source>
        <strain evidence="8">KK22</strain>
    </source>
</reference>
<accession>A0A4Q4IUK9</accession>
<evidence type="ECO:0000313" key="7">
    <source>
        <dbReference type="EMBL" id="QOT73470.1"/>
    </source>
</evidence>
<dbReference type="AlphaFoldDB" id="A0A4Q4IUK9"/>
<feature type="domain" description="HTH tetR-type" evidence="5">
    <location>
        <begin position="18"/>
        <end position="78"/>
    </location>
</feature>
<organism evidence="7 8">
    <name type="scientific">Sphingobium fuliginis (strain ATCC 27551)</name>
    <dbReference type="NCBI Taxonomy" id="336203"/>
    <lineage>
        <taxon>Bacteria</taxon>
        <taxon>Pseudomonadati</taxon>
        <taxon>Pseudomonadota</taxon>
        <taxon>Alphaproteobacteria</taxon>
        <taxon>Sphingomonadales</taxon>
        <taxon>Sphingomonadaceae</taxon>
        <taxon>Sphingobium</taxon>
    </lineage>
</organism>
<protein>
    <submittedName>
        <fullName evidence="6">TetR family transcriptional regulator</fullName>
    </submittedName>
    <submittedName>
        <fullName evidence="7">TetR/AcrR family transcriptional regulator</fullName>
    </submittedName>
</protein>
<dbReference type="GO" id="GO:0003700">
    <property type="term" value="F:DNA-binding transcription factor activity"/>
    <property type="evidence" value="ECO:0007669"/>
    <property type="project" value="TreeGrafter"/>
</dbReference>
<evidence type="ECO:0000313" key="8">
    <source>
        <dbReference type="Proteomes" id="UP000593663"/>
    </source>
</evidence>
<dbReference type="InterPro" id="IPR009057">
    <property type="entry name" value="Homeodomain-like_sf"/>
</dbReference>
<keyword evidence="9" id="KW-1185">Reference proteome</keyword>
<dbReference type="Pfam" id="PF00440">
    <property type="entry name" value="TetR_N"/>
    <property type="match status" value="1"/>
</dbReference>
<keyword evidence="2 4" id="KW-0238">DNA-binding</keyword>
<dbReference type="PROSITE" id="PS50977">
    <property type="entry name" value="HTH_TETR_2"/>
    <property type="match status" value="1"/>
</dbReference>
<dbReference type="KEGG" id="sbar:H5V43_19815"/>
<gene>
    <name evidence="6" type="ORF">GCM10019071_29710</name>
    <name evidence="7" type="ORF">H5V43_19815</name>
</gene>
<dbReference type="Gene3D" id="1.10.10.60">
    <property type="entry name" value="Homeodomain-like"/>
    <property type="match status" value="1"/>
</dbReference>
<keyword evidence="3" id="KW-0804">Transcription</keyword>
<dbReference type="Proteomes" id="UP000628109">
    <property type="component" value="Unassembled WGS sequence"/>
</dbReference>
<evidence type="ECO:0000256" key="3">
    <source>
        <dbReference type="ARBA" id="ARBA00023163"/>
    </source>
</evidence>
<reference evidence="9" key="2">
    <citation type="journal article" date="2019" name="Int. J. Syst. Evol. Microbiol.">
        <title>The Global Catalogue of Microorganisms (GCM) 10K type strain sequencing project: providing services to taxonomists for standard genome sequencing and annotation.</title>
        <authorList>
            <consortium name="The Broad Institute Genomics Platform"/>
            <consortium name="The Broad Institute Genome Sequencing Center for Infectious Disease"/>
            <person name="Wu L."/>
            <person name="Ma J."/>
        </authorList>
    </citation>
    <scope>NUCLEOTIDE SEQUENCE [LARGE SCALE GENOMIC DNA]</scope>
    <source>
        <strain evidence="9">CCM 7327</strain>
    </source>
</reference>
<evidence type="ECO:0000313" key="9">
    <source>
        <dbReference type="Proteomes" id="UP000628109"/>
    </source>
</evidence>
<dbReference type="SUPFAM" id="SSF46689">
    <property type="entry name" value="Homeodomain-like"/>
    <property type="match status" value="1"/>
</dbReference>
<evidence type="ECO:0000256" key="1">
    <source>
        <dbReference type="ARBA" id="ARBA00023015"/>
    </source>
</evidence>
<dbReference type="PRINTS" id="PR00455">
    <property type="entry name" value="HTHTETR"/>
</dbReference>
<reference evidence="6" key="5">
    <citation type="submission" date="2024-05" db="EMBL/GenBank/DDBJ databases">
        <authorList>
            <person name="Sun Q."/>
            <person name="Sedlacek I."/>
        </authorList>
    </citation>
    <scope>NUCLEOTIDE SEQUENCE</scope>
    <source>
        <strain evidence="6">CCM 7327</strain>
    </source>
</reference>
<dbReference type="RefSeq" id="WP_025549208.1">
    <property type="nucleotide sequence ID" value="NZ_BATN01000036.1"/>
</dbReference>